<name>A0ABS1B9V3_9MICO</name>
<dbReference type="Pfam" id="PF04978">
    <property type="entry name" value="MST"/>
    <property type="match status" value="1"/>
</dbReference>
<dbReference type="Proteomes" id="UP000612352">
    <property type="component" value="Unassembled WGS sequence"/>
</dbReference>
<evidence type="ECO:0000313" key="1">
    <source>
        <dbReference type="EMBL" id="MBK0331434.1"/>
    </source>
</evidence>
<evidence type="ECO:0000313" key="2">
    <source>
        <dbReference type="Proteomes" id="UP000612352"/>
    </source>
</evidence>
<dbReference type="InterPro" id="IPR034660">
    <property type="entry name" value="DinB/YfiT-like"/>
</dbReference>
<protein>
    <submittedName>
        <fullName evidence="1">DUF664 domain-containing protein</fullName>
    </submittedName>
</protein>
<organism evidence="1 2">
    <name type="scientific">Brachybacterium halotolerans</name>
    <dbReference type="NCBI Taxonomy" id="2795215"/>
    <lineage>
        <taxon>Bacteria</taxon>
        <taxon>Bacillati</taxon>
        <taxon>Actinomycetota</taxon>
        <taxon>Actinomycetes</taxon>
        <taxon>Micrococcales</taxon>
        <taxon>Dermabacteraceae</taxon>
        <taxon>Brachybacterium</taxon>
    </lineage>
</organism>
<accession>A0ABS1B9V3</accession>
<dbReference type="InterPro" id="IPR007061">
    <property type="entry name" value="MST-like"/>
</dbReference>
<dbReference type="SUPFAM" id="SSF109854">
    <property type="entry name" value="DinB/YfiT-like putative metalloenzymes"/>
    <property type="match status" value="1"/>
</dbReference>
<proteinExistence type="predicted"/>
<gene>
    <name evidence="1" type="ORF">I8D64_08470</name>
</gene>
<sequence>MSFLTADVTDECDALATFASQQIRQLGTTLHGLTPEQLAATPSASAMSLGALARHAIFVTENILGGICEAPQPSTGAERSTEQAQAEGTVDAAALRADDTAQGLIDALEEQARSADSLLRKVDLDTDVPIPDAPWFTGAEHWNNRWSALHLIEELARHAGHADIIRESIDGKGTYELNALAEGGTWPPEGW</sequence>
<keyword evidence="2" id="KW-1185">Reference proteome</keyword>
<dbReference type="RefSeq" id="WP_200502039.1">
    <property type="nucleotide sequence ID" value="NZ_JAEDAJ010000003.1"/>
</dbReference>
<comment type="caution">
    <text evidence="1">The sequence shown here is derived from an EMBL/GenBank/DDBJ whole genome shotgun (WGS) entry which is preliminary data.</text>
</comment>
<dbReference type="EMBL" id="JAEDAJ010000003">
    <property type="protein sequence ID" value="MBK0331434.1"/>
    <property type="molecule type" value="Genomic_DNA"/>
</dbReference>
<dbReference type="Gene3D" id="1.20.120.450">
    <property type="entry name" value="dinb family like domain"/>
    <property type="match status" value="1"/>
</dbReference>
<reference evidence="1 2" key="1">
    <citation type="submission" date="2020-12" db="EMBL/GenBank/DDBJ databases">
        <title>Brachybacterium sp. MASK1Z-5, whole genome shotgun sequence.</title>
        <authorList>
            <person name="Tuo L."/>
        </authorList>
    </citation>
    <scope>NUCLEOTIDE SEQUENCE [LARGE SCALE GENOMIC DNA]</scope>
    <source>
        <strain evidence="1 2">MASK1Z-5</strain>
    </source>
</reference>